<evidence type="ECO:0000256" key="2">
    <source>
        <dbReference type="SAM" id="MobiDB-lite"/>
    </source>
</evidence>
<feature type="region of interest" description="Disordered" evidence="2">
    <location>
        <begin position="39"/>
        <end position="92"/>
    </location>
</feature>
<proteinExistence type="inferred from homology"/>
<comment type="caution">
    <text evidence="3">The sequence shown here is derived from an EMBL/GenBank/DDBJ whole genome shotgun (WGS) entry which is preliminary data.</text>
</comment>
<feature type="compositionally biased region" description="Polar residues" evidence="2">
    <location>
        <begin position="41"/>
        <end position="55"/>
    </location>
</feature>
<dbReference type="PANTHER" id="PTHR31807">
    <property type="entry name" value="AUGMIN FAMILY MEMBER"/>
    <property type="match status" value="1"/>
</dbReference>
<protein>
    <submittedName>
        <fullName evidence="3">Putative QWRF family protein</fullName>
    </submittedName>
</protein>
<name>A0A396INC3_MEDTR</name>
<dbReference type="Proteomes" id="UP000265566">
    <property type="component" value="Chromosome 3"/>
</dbReference>
<comment type="similarity">
    <text evidence="1">Belongs to the QWRF family.</text>
</comment>
<feature type="region of interest" description="Disordered" evidence="2">
    <location>
        <begin position="132"/>
        <end position="152"/>
    </location>
</feature>
<dbReference type="InterPro" id="IPR007573">
    <property type="entry name" value="QWRF"/>
</dbReference>
<reference evidence="3" key="1">
    <citation type="journal article" date="2018" name="Nat. Plants">
        <title>Whole-genome landscape of Medicago truncatula symbiotic genes.</title>
        <authorList>
            <person name="Pecrix Y."/>
            <person name="Gamas P."/>
            <person name="Carrere S."/>
        </authorList>
    </citation>
    <scope>NUCLEOTIDE SEQUENCE</scope>
    <source>
        <tissue evidence="3">Leaves</tissue>
    </source>
</reference>
<dbReference type="AlphaFoldDB" id="A0A396INC3"/>
<sequence length="376" mass="42379">MYMYTVSYLSHTHLSFMEKNARTLSGRSQLTVVPPSRRLVRTQSSGSLASITTPERTSRRFSSGEKLTNSHRSKSTSKIRTENNEGNAKFLDKKKSSKLLQYGVSPDRNGASKRTTLPSAWALSPGRKSLGSPIWSESPPKAVGSNGGNGGGRVGNSVNKVLNYFKQRKVSSMQEEVYHKFKILHNRLLQWRFINARADTSMARVKNAAEINLFSVWLGILMLRKIIIQKRIEVQKVKHTIKLQHILIGQLSLLIEWKKLERKNQESIDKLTKKLLALSTIVPLTHGLKVDTDAISEALNTATKVMDSFEPLIMKYQPQVERILYQVTELTTTSRQEEECLHELVGIVPIITYLLEKEIGIQVHLIQTNMGSDAGN</sequence>
<gene>
    <name evidence="3" type="ORF">MtrunA17_Chr3g0079101</name>
</gene>
<dbReference type="Gramene" id="rna13194">
    <property type="protein sequence ID" value="RHN65365.1"/>
    <property type="gene ID" value="gene13194"/>
</dbReference>
<dbReference type="PANTHER" id="PTHR31807:SF27">
    <property type="entry name" value="QWRF MOTIF-CONTAINING PROTEIN 7"/>
    <property type="match status" value="1"/>
</dbReference>
<dbReference type="EMBL" id="PSQE01000003">
    <property type="protein sequence ID" value="RHN65365.1"/>
    <property type="molecule type" value="Genomic_DNA"/>
</dbReference>
<dbReference type="Pfam" id="PF04484">
    <property type="entry name" value="QWRF"/>
    <property type="match status" value="1"/>
</dbReference>
<evidence type="ECO:0000313" key="3">
    <source>
        <dbReference type="EMBL" id="RHN65365.1"/>
    </source>
</evidence>
<organism evidence="3">
    <name type="scientific">Medicago truncatula</name>
    <name type="common">Barrel medic</name>
    <name type="synonym">Medicago tribuloides</name>
    <dbReference type="NCBI Taxonomy" id="3880"/>
    <lineage>
        <taxon>Eukaryota</taxon>
        <taxon>Viridiplantae</taxon>
        <taxon>Streptophyta</taxon>
        <taxon>Embryophyta</taxon>
        <taxon>Tracheophyta</taxon>
        <taxon>Spermatophyta</taxon>
        <taxon>Magnoliopsida</taxon>
        <taxon>eudicotyledons</taxon>
        <taxon>Gunneridae</taxon>
        <taxon>Pentapetalae</taxon>
        <taxon>rosids</taxon>
        <taxon>fabids</taxon>
        <taxon>Fabales</taxon>
        <taxon>Fabaceae</taxon>
        <taxon>Papilionoideae</taxon>
        <taxon>50 kb inversion clade</taxon>
        <taxon>NPAAA clade</taxon>
        <taxon>Hologalegina</taxon>
        <taxon>IRL clade</taxon>
        <taxon>Trifolieae</taxon>
        <taxon>Medicago</taxon>
    </lineage>
</organism>
<accession>A0A396INC3</accession>
<evidence type="ECO:0000256" key="1">
    <source>
        <dbReference type="ARBA" id="ARBA00010016"/>
    </source>
</evidence>